<keyword evidence="1" id="KW-0812">Transmembrane</keyword>
<evidence type="ECO:0000313" key="3">
    <source>
        <dbReference type="Proteomes" id="UP001528912"/>
    </source>
</evidence>
<dbReference type="SUPFAM" id="SSF56645">
    <property type="entry name" value="Acyl-CoA dehydrogenase NM domain-like"/>
    <property type="match status" value="1"/>
</dbReference>
<evidence type="ECO:0000256" key="1">
    <source>
        <dbReference type="SAM" id="Phobius"/>
    </source>
</evidence>
<sequence length="356" mass="37369">MTDREDPAGPRTVVLAAPADGRDALDDLACKASRASRADDVVGCALELASSRGAGLPRPGHGRTVELWSALATLGAVDLTVARAVEPHLDALAILAEADRSAPPDTTWGVYAAEGPGERLRATAHGGGWVLDGHKPWCSLAGRVSHALITAWVDDSTRRLFAVDLRQDGVEPVPAKGTWVGHGLPLITSSGVDLTGVEADPVGENGWYLTRPGFAWGGIGVAAIWYGGAVGIARRVVEQVRKREPDQIAELHVGRLDLALASAREALVAAAGAVDSPSGPGVFPELLAVRTRSQVADAVDTVIQVADHAMGPAPLAYDAEHAQRVSDLRLYVRQHHAERDVAALGHQVLADEQGPW</sequence>
<comment type="caution">
    <text evidence="2">The sequence shown here is derived from an EMBL/GenBank/DDBJ whole genome shotgun (WGS) entry which is preliminary data.</text>
</comment>
<dbReference type="Gene3D" id="2.40.110.10">
    <property type="entry name" value="Butyryl-CoA Dehydrogenase, subunit A, domain 2"/>
    <property type="match status" value="1"/>
</dbReference>
<keyword evidence="3" id="KW-1185">Reference proteome</keyword>
<dbReference type="Gene3D" id="1.20.140.10">
    <property type="entry name" value="Butyryl-CoA Dehydrogenase, subunit A, domain 3"/>
    <property type="match status" value="1"/>
</dbReference>
<dbReference type="InterPro" id="IPR009100">
    <property type="entry name" value="AcylCoA_DH/oxidase_NM_dom_sf"/>
</dbReference>
<dbReference type="RefSeq" id="WP_277191309.1">
    <property type="nucleotide sequence ID" value="NZ_JAROAV010000015.1"/>
</dbReference>
<organism evidence="2 3">
    <name type="scientific">Luteipulveratus flavus</name>
    <dbReference type="NCBI Taxonomy" id="3031728"/>
    <lineage>
        <taxon>Bacteria</taxon>
        <taxon>Bacillati</taxon>
        <taxon>Actinomycetota</taxon>
        <taxon>Actinomycetes</taxon>
        <taxon>Micrococcales</taxon>
        <taxon>Dermacoccaceae</taxon>
        <taxon>Luteipulveratus</taxon>
    </lineage>
</organism>
<keyword evidence="1" id="KW-0472">Membrane</keyword>
<evidence type="ECO:0000313" key="2">
    <source>
        <dbReference type="EMBL" id="MDF8263621.1"/>
    </source>
</evidence>
<dbReference type="SUPFAM" id="SSF47203">
    <property type="entry name" value="Acyl-CoA dehydrogenase C-terminal domain-like"/>
    <property type="match status" value="1"/>
</dbReference>
<reference evidence="2 3" key="1">
    <citation type="submission" date="2023-03" db="EMBL/GenBank/DDBJ databases">
        <title>YIM 133296 draft genome.</title>
        <authorList>
            <person name="Xiong L."/>
        </authorList>
    </citation>
    <scope>NUCLEOTIDE SEQUENCE [LARGE SCALE GENOMIC DNA]</scope>
    <source>
        <strain evidence="2 3">YIM 133296</strain>
    </source>
</reference>
<keyword evidence="1" id="KW-1133">Transmembrane helix</keyword>
<accession>A0ABT6C8K1</accession>
<protein>
    <submittedName>
        <fullName evidence="2">Acyl-CoA dehydrogenase</fullName>
    </submittedName>
</protein>
<name>A0ABT6C8K1_9MICO</name>
<dbReference type="InterPro" id="IPR046373">
    <property type="entry name" value="Acyl-CoA_Oxase/DH_mid-dom_sf"/>
</dbReference>
<dbReference type="EMBL" id="JAROAV010000015">
    <property type="protein sequence ID" value="MDF8263621.1"/>
    <property type="molecule type" value="Genomic_DNA"/>
</dbReference>
<dbReference type="Proteomes" id="UP001528912">
    <property type="component" value="Unassembled WGS sequence"/>
</dbReference>
<dbReference type="InterPro" id="IPR036250">
    <property type="entry name" value="AcylCo_DH-like_C"/>
</dbReference>
<proteinExistence type="predicted"/>
<feature type="transmembrane region" description="Helical" evidence="1">
    <location>
        <begin position="214"/>
        <end position="233"/>
    </location>
</feature>
<gene>
    <name evidence="2" type="ORF">P4R38_05105</name>
</gene>